<evidence type="ECO:0000313" key="2">
    <source>
        <dbReference type="RefSeq" id="XP_052739076.1"/>
    </source>
</evidence>
<protein>
    <submittedName>
        <fullName evidence="2">Uncharacterized protein LOC128198327</fullName>
    </submittedName>
</protein>
<sequence length="441" mass="50498">MSQYPHIFLDKNSNSKEETYFENQYQVNDKPYRIVASAKPVITDQDMLITTEYNLANVLQNLNIPKDEDMLGAIMPSLSGSNYKITVKMSPKNKTDTNAQFKEVHTTVNKSFDENGFRHYTLLNMSQISKIETLNKTDKIQGAPLSDNDQKNQIKALLKLHKNNIDRQLHSLFTESNHLEKFLVSNKIYNIDRTINLYKDEGNSSESVNEEKLYSLNNLEYNSTETTSLTTISPASSKPVLTDIVSITTEMPSIDKTLIIDTIKQNEKVTYEILKKIDTNTEVLQTILQKISDKLDLDNKESTAVKTTEKPTVEIKFNLSKDWKTHGRNRDLIPVPSEFRNGTVPFVYAYQESIPMNNKAPSQLWASLVYQGHIMSKPNAENMTKSNYRKSSQKIEPNVNKDKTKTFNEPELLLKDLNNFKIIPNEERVITANIKINTTKV</sequence>
<gene>
    <name evidence="2" type="primary">LOC128198327</name>
</gene>
<proteinExistence type="predicted"/>
<organism evidence="1 2">
    <name type="scientific">Bicyclus anynana</name>
    <name type="common">Squinting bush brown butterfly</name>
    <dbReference type="NCBI Taxonomy" id="110368"/>
    <lineage>
        <taxon>Eukaryota</taxon>
        <taxon>Metazoa</taxon>
        <taxon>Ecdysozoa</taxon>
        <taxon>Arthropoda</taxon>
        <taxon>Hexapoda</taxon>
        <taxon>Insecta</taxon>
        <taxon>Pterygota</taxon>
        <taxon>Neoptera</taxon>
        <taxon>Endopterygota</taxon>
        <taxon>Lepidoptera</taxon>
        <taxon>Glossata</taxon>
        <taxon>Ditrysia</taxon>
        <taxon>Papilionoidea</taxon>
        <taxon>Nymphalidae</taxon>
        <taxon>Satyrinae</taxon>
        <taxon>Satyrini</taxon>
        <taxon>Mycalesina</taxon>
        <taxon>Bicyclus</taxon>
    </lineage>
</organism>
<name>A0ABM3LJ31_BICAN</name>
<reference evidence="2" key="1">
    <citation type="submission" date="2025-08" db="UniProtKB">
        <authorList>
            <consortium name="RefSeq"/>
        </authorList>
    </citation>
    <scope>IDENTIFICATION</scope>
</reference>
<dbReference type="Proteomes" id="UP001652582">
    <property type="component" value="Chromosome 8"/>
</dbReference>
<evidence type="ECO:0000313" key="1">
    <source>
        <dbReference type="Proteomes" id="UP001652582"/>
    </source>
</evidence>
<dbReference type="RefSeq" id="XP_052739076.1">
    <property type="nucleotide sequence ID" value="XM_052883116.1"/>
</dbReference>
<dbReference type="GeneID" id="128198327"/>
<accession>A0ABM3LJ31</accession>
<keyword evidence="1" id="KW-1185">Reference proteome</keyword>